<sequence>ESLVSKELFGRASPAFRPEVALGALPNWPLIQCLFVKKIPNK</sequence>
<evidence type="ECO:0000313" key="2">
    <source>
        <dbReference type="Proteomes" id="UP000251960"/>
    </source>
</evidence>
<name>A0A3L6ETP0_MAIZE</name>
<dbReference type="AlphaFoldDB" id="A0A3L6ETP0"/>
<reference evidence="1 2" key="1">
    <citation type="journal article" date="2018" name="Nat. Genet.">
        <title>Extensive intraspecific gene order and gene structural variations between Mo17 and other maize genomes.</title>
        <authorList>
            <person name="Sun S."/>
            <person name="Zhou Y."/>
            <person name="Chen J."/>
            <person name="Shi J."/>
            <person name="Zhao H."/>
            <person name="Zhao H."/>
            <person name="Song W."/>
            <person name="Zhang M."/>
            <person name="Cui Y."/>
            <person name="Dong X."/>
            <person name="Liu H."/>
            <person name="Ma X."/>
            <person name="Jiao Y."/>
            <person name="Wang B."/>
            <person name="Wei X."/>
            <person name="Stein J.C."/>
            <person name="Glaubitz J.C."/>
            <person name="Lu F."/>
            <person name="Yu G."/>
            <person name="Liang C."/>
            <person name="Fengler K."/>
            <person name="Li B."/>
            <person name="Rafalski A."/>
            <person name="Schnable P.S."/>
            <person name="Ware D.H."/>
            <person name="Buckler E.S."/>
            <person name="Lai J."/>
        </authorList>
    </citation>
    <scope>NUCLEOTIDE SEQUENCE [LARGE SCALE GENOMIC DNA]</scope>
    <source>
        <strain evidence="2">cv. Missouri 17</strain>
        <tissue evidence="1">Seedling</tissue>
    </source>
</reference>
<feature type="non-terminal residue" evidence="1">
    <location>
        <position position="1"/>
    </location>
</feature>
<evidence type="ECO:0000313" key="1">
    <source>
        <dbReference type="EMBL" id="PWZ24432.1"/>
    </source>
</evidence>
<organism evidence="1 2">
    <name type="scientific">Zea mays</name>
    <name type="common">Maize</name>
    <dbReference type="NCBI Taxonomy" id="4577"/>
    <lineage>
        <taxon>Eukaryota</taxon>
        <taxon>Viridiplantae</taxon>
        <taxon>Streptophyta</taxon>
        <taxon>Embryophyta</taxon>
        <taxon>Tracheophyta</taxon>
        <taxon>Spermatophyta</taxon>
        <taxon>Magnoliopsida</taxon>
        <taxon>Liliopsida</taxon>
        <taxon>Poales</taxon>
        <taxon>Poaceae</taxon>
        <taxon>PACMAD clade</taxon>
        <taxon>Panicoideae</taxon>
        <taxon>Andropogonodae</taxon>
        <taxon>Andropogoneae</taxon>
        <taxon>Tripsacinae</taxon>
        <taxon>Zea</taxon>
    </lineage>
</organism>
<dbReference type="Proteomes" id="UP000251960">
    <property type="component" value="Chromosome 5"/>
</dbReference>
<comment type="caution">
    <text evidence="1">The sequence shown here is derived from an EMBL/GenBank/DDBJ whole genome shotgun (WGS) entry which is preliminary data.</text>
</comment>
<protein>
    <submittedName>
        <fullName evidence="1">Uncharacterized protein</fullName>
    </submittedName>
</protein>
<proteinExistence type="predicted"/>
<accession>A0A3L6ETP0</accession>
<dbReference type="EMBL" id="NCVQ01000006">
    <property type="protein sequence ID" value="PWZ24432.1"/>
    <property type="molecule type" value="Genomic_DNA"/>
</dbReference>
<gene>
    <name evidence="1" type="ORF">Zm00014a_014289</name>
</gene>